<evidence type="ECO:0000313" key="11">
    <source>
        <dbReference type="Proteomes" id="UP000037035"/>
    </source>
</evidence>
<keyword evidence="3" id="KW-0349">Heme</keyword>
<sequence length="597" mass="66069">MLQITQVLLSAAYFLPSIIQSSGGTPLSPEALEKQSEFDRQSIPPRPVHMEGAGAYGTFTVTTKIAQSQTMMSLFSREGKLDATSTVGQKTPVVVRFSNALGEKGTFDTARNVRGFAVKSVEFFRALQHNKFIRFIFVLGLETAPIFYVIVRDPAKFPPLIQSQGRNPKNNLGDADTTFNYFPNNPETMNLFLRIFSSSGTSRGQCSSCISIGWIHSGAWCVNTYRWYKSDGTWSYVRINLEPKQGVLNFTTAELSTIMDPSYGARVSERNSFFRNRSRPSVDLSLFSDDDSKELYYSIQSGQFPRWTMFAQVLSPEDAEKFRYNVLDDTKEWPTSLVVPQEIGVLELNKVMTFVPVISAFLSIAKTLDGRINIPDNPTFSPANVVPGWAPSQDPVLQMRLFAYSDSSVTSLQRHRLGIVNDARQPVRRSLPIGKLMGCEVKDIESLKCRFITGTFSDCTLLTVQPPNIVAQNLNNFAQSVKNPSPIPGSATAAPASNSDSPVTAAAAPNYDSGHSLWINQALASMNQISPIDFEQPSFYYGNLTQDQKSELIQNVAGGLSVVSSPEIQTSLISWLAKASPDLSREVASMLKRFMQH</sequence>
<dbReference type="SUPFAM" id="SSF56634">
    <property type="entry name" value="Heme-dependent catalase-like"/>
    <property type="match status" value="2"/>
</dbReference>
<keyword evidence="5" id="KW-0560">Oxidoreductase</keyword>
<dbReference type="GO" id="GO:0005739">
    <property type="term" value="C:mitochondrion"/>
    <property type="evidence" value="ECO:0007669"/>
    <property type="project" value="TreeGrafter"/>
</dbReference>
<evidence type="ECO:0000256" key="3">
    <source>
        <dbReference type="ARBA" id="ARBA00022617"/>
    </source>
</evidence>
<feature type="region of interest" description="Disordered" evidence="8">
    <location>
        <begin position="25"/>
        <end position="44"/>
    </location>
</feature>
<dbReference type="GO" id="GO:0020037">
    <property type="term" value="F:heme binding"/>
    <property type="evidence" value="ECO:0007669"/>
    <property type="project" value="InterPro"/>
</dbReference>
<dbReference type="EMBL" id="LAVV01011196">
    <property type="protein sequence ID" value="KNZ48073.1"/>
    <property type="molecule type" value="Genomic_DNA"/>
</dbReference>
<proteinExistence type="inferred from homology"/>
<evidence type="ECO:0000256" key="8">
    <source>
        <dbReference type="SAM" id="MobiDB-lite"/>
    </source>
</evidence>
<keyword evidence="2" id="KW-0575">Peroxidase</keyword>
<keyword evidence="4" id="KW-0479">Metal-binding</keyword>
<dbReference type="InterPro" id="IPR020835">
    <property type="entry name" value="Catalase_sf"/>
</dbReference>
<accession>A0A0L6UHS6</accession>
<dbReference type="GO" id="GO:0042744">
    <property type="term" value="P:hydrogen peroxide catabolic process"/>
    <property type="evidence" value="ECO:0007669"/>
    <property type="project" value="UniProtKB-KW"/>
</dbReference>
<feature type="domain" description="Catalase core" evidence="9">
    <location>
        <begin position="20"/>
        <end position="455"/>
    </location>
</feature>
<evidence type="ECO:0000256" key="1">
    <source>
        <dbReference type="ARBA" id="ARBA00005329"/>
    </source>
</evidence>
<keyword evidence="6" id="KW-0408">Iron</keyword>
<evidence type="ECO:0000256" key="4">
    <source>
        <dbReference type="ARBA" id="ARBA00022723"/>
    </source>
</evidence>
<dbReference type="PANTHER" id="PTHR11465:SF9">
    <property type="entry name" value="CATALASE"/>
    <property type="match status" value="1"/>
</dbReference>
<evidence type="ECO:0000259" key="9">
    <source>
        <dbReference type="SMART" id="SM01060"/>
    </source>
</evidence>
<reference evidence="10 11" key="1">
    <citation type="submission" date="2015-08" db="EMBL/GenBank/DDBJ databases">
        <title>Next Generation Sequencing and Analysis of the Genome of Puccinia sorghi L Schw, the Causal Agent of Maize Common Rust.</title>
        <authorList>
            <person name="Rochi L."/>
            <person name="Burguener G."/>
            <person name="Darino M."/>
            <person name="Turjanski A."/>
            <person name="Kreff E."/>
            <person name="Dieguez M.J."/>
            <person name="Sacco F."/>
        </authorList>
    </citation>
    <scope>NUCLEOTIDE SEQUENCE [LARGE SCALE GENOMIC DNA]</scope>
    <source>
        <strain evidence="10 11">RO10H11247</strain>
    </source>
</reference>
<feature type="compositionally biased region" description="Basic and acidic residues" evidence="8">
    <location>
        <begin position="31"/>
        <end position="40"/>
    </location>
</feature>
<evidence type="ECO:0000256" key="7">
    <source>
        <dbReference type="ARBA" id="ARBA00023324"/>
    </source>
</evidence>
<dbReference type="Gene3D" id="2.40.180.10">
    <property type="entry name" value="Catalase core domain"/>
    <property type="match status" value="1"/>
</dbReference>
<evidence type="ECO:0000256" key="6">
    <source>
        <dbReference type="ARBA" id="ARBA00023004"/>
    </source>
</evidence>
<dbReference type="Pfam" id="PF06628">
    <property type="entry name" value="Catalase-rel"/>
    <property type="match status" value="1"/>
</dbReference>
<dbReference type="GO" id="GO:0046872">
    <property type="term" value="F:metal ion binding"/>
    <property type="evidence" value="ECO:0007669"/>
    <property type="project" value="UniProtKB-KW"/>
</dbReference>
<dbReference type="SMART" id="SM01060">
    <property type="entry name" value="Catalase"/>
    <property type="match status" value="1"/>
</dbReference>
<dbReference type="STRING" id="27349.A0A0L6UHS6"/>
<dbReference type="Proteomes" id="UP000037035">
    <property type="component" value="Unassembled WGS sequence"/>
</dbReference>
<dbReference type="InterPro" id="IPR010582">
    <property type="entry name" value="Catalase_immune_responsive"/>
</dbReference>
<comment type="similarity">
    <text evidence="1">Belongs to the catalase family.</text>
</comment>
<keyword evidence="7" id="KW-0376">Hydrogen peroxide</keyword>
<feature type="region of interest" description="Disordered" evidence="8">
    <location>
        <begin position="486"/>
        <end position="506"/>
    </location>
</feature>
<organism evidence="10 11">
    <name type="scientific">Puccinia sorghi</name>
    <dbReference type="NCBI Taxonomy" id="27349"/>
    <lineage>
        <taxon>Eukaryota</taxon>
        <taxon>Fungi</taxon>
        <taxon>Dikarya</taxon>
        <taxon>Basidiomycota</taxon>
        <taxon>Pucciniomycotina</taxon>
        <taxon>Pucciniomycetes</taxon>
        <taxon>Pucciniales</taxon>
        <taxon>Pucciniaceae</taxon>
        <taxon>Puccinia</taxon>
    </lineage>
</organism>
<dbReference type="PROSITE" id="PS51402">
    <property type="entry name" value="CATALASE_3"/>
    <property type="match status" value="1"/>
</dbReference>
<dbReference type="GO" id="GO:0004096">
    <property type="term" value="F:catalase activity"/>
    <property type="evidence" value="ECO:0007669"/>
    <property type="project" value="UniProtKB-EC"/>
</dbReference>
<protein>
    <recommendedName>
        <fullName evidence="9">Catalase core domain-containing protein</fullName>
    </recommendedName>
</protein>
<keyword evidence="11" id="KW-1185">Reference proteome</keyword>
<dbReference type="GO" id="GO:0005777">
    <property type="term" value="C:peroxisome"/>
    <property type="evidence" value="ECO:0007669"/>
    <property type="project" value="TreeGrafter"/>
</dbReference>
<evidence type="ECO:0000256" key="5">
    <source>
        <dbReference type="ARBA" id="ARBA00023002"/>
    </source>
</evidence>
<dbReference type="VEuPathDB" id="FungiDB:VP01_592g14"/>
<dbReference type="InterPro" id="IPR018028">
    <property type="entry name" value="Catalase"/>
</dbReference>
<dbReference type="GO" id="GO:0042542">
    <property type="term" value="P:response to hydrogen peroxide"/>
    <property type="evidence" value="ECO:0007669"/>
    <property type="project" value="TreeGrafter"/>
</dbReference>
<dbReference type="PANTHER" id="PTHR11465">
    <property type="entry name" value="CATALASE"/>
    <property type="match status" value="1"/>
</dbReference>
<name>A0A0L6UHS6_9BASI</name>
<dbReference type="InterPro" id="IPR011614">
    <property type="entry name" value="Catalase_core"/>
</dbReference>
<dbReference type="OrthoDB" id="6880011at2759"/>
<gene>
    <name evidence="10" type="ORF">VP01_592g14</name>
</gene>
<evidence type="ECO:0000256" key="2">
    <source>
        <dbReference type="ARBA" id="ARBA00022559"/>
    </source>
</evidence>
<dbReference type="AlphaFoldDB" id="A0A0L6UHS6"/>
<dbReference type="Pfam" id="PF00199">
    <property type="entry name" value="Catalase"/>
    <property type="match status" value="2"/>
</dbReference>
<evidence type="ECO:0000313" key="10">
    <source>
        <dbReference type="EMBL" id="KNZ48073.1"/>
    </source>
</evidence>
<comment type="caution">
    <text evidence="10">The sequence shown here is derived from an EMBL/GenBank/DDBJ whole genome shotgun (WGS) entry which is preliminary data.</text>
</comment>